<dbReference type="PANTHER" id="PTHR22777:SF32">
    <property type="entry name" value="UPF0053 INNER MEMBRANE PROTEIN YFJD"/>
    <property type="match status" value="1"/>
</dbReference>
<sequence length="379" mass="41334">MIAWALIIAGVIALFIYIFGLLRANLVFRSATGTQIDALGFIRLGLVGVFGVTVGQAFAPLQIHRSLAALAAVALMGFVVITSQLLSKALAAKAFATWLAKKFEPLLTSLGLFFTPLAVPQEESPEEFEQELLDSVEEFTETIVREVMVPRIDLATVSASATLDQALETFLKSGFSRLPVIGKNIDDVVGVLYLKDLALKFSSDPQSLETVAASAIMRLAVFVPESKPVDDLLREMQQSATHIAIIVDEYGGVSGIATMEDVLEEIVGDISDEYDQEVEDFKLLPNGSYRVNAKCSLFDLGEELGLELEDEDVDTVGGLLTKQLGRLPNLKDEVTVSGLRMKVEKIEGRRKRLVSIIVEKTQEYDDMTQALSAKESAND</sequence>
<dbReference type="Pfam" id="PF00571">
    <property type="entry name" value="CBS"/>
    <property type="match status" value="2"/>
</dbReference>
<dbReference type="CDD" id="cd04590">
    <property type="entry name" value="CBS_pair_CorC_HlyC_assoc"/>
    <property type="match status" value="1"/>
</dbReference>
<comment type="similarity">
    <text evidence="2">Belongs to the UPF0053 family.</text>
</comment>
<dbReference type="PANTHER" id="PTHR22777">
    <property type="entry name" value="HEMOLYSIN-RELATED"/>
    <property type="match status" value="1"/>
</dbReference>
<keyword evidence="7" id="KW-0472">Membrane</keyword>
<keyword evidence="7" id="KW-1133">Transmembrane helix</keyword>
<evidence type="ECO:0000256" key="2">
    <source>
        <dbReference type="ARBA" id="ARBA00006337"/>
    </source>
</evidence>
<evidence type="ECO:0000259" key="8">
    <source>
        <dbReference type="PROSITE" id="PS51371"/>
    </source>
</evidence>
<gene>
    <name evidence="9" type="ORF">A4Z71_02970</name>
</gene>
<dbReference type="SMART" id="SM00116">
    <property type="entry name" value="CBS"/>
    <property type="match status" value="2"/>
</dbReference>
<dbReference type="InterPro" id="IPR044751">
    <property type="entry name" value="Ion_transp-like_CBS"/>
</dbReference>
<dbReference type="AlphaFoldDB" id="A0A1D9DYT1"/>
<keyword evidence="7" id="KW-0812">Transmembrane</keyword>
<dbReference type="OrthoDB" id="110231at2"/>
<evidence type="ECO:0000256" key="5">
    <source>
        <dbReference type="ARBA" id="ARBA00023122"/>
    </source>
</evidence>
<dbReference type="InterPro" id="IPR046342">
    <property type="entry name" value="CBS_dom_sf"/>
</dbReference>
<dbReference type="KEGG" id="rpla:A4Z71_02970"/>
<keyword evidence="3" id="KW-1003">Cell membrane</keyword>
<dbReference type="PROSITE" id="PS51371">
    <property type="entry name" value="CBS"/>
    <property type="match status" value="2"/>
</dbReference>
<evidence type="ECO:0000256" key="7">
    <source>
        <dbReference type="SAM" id="Phobius"/>
    </source>
</evidence>
<dbReference type="SUPFAM" id="SSF56176">
    <property type="entry name" value="FAD-binding/transporter-associated domain-like"/>
    <property type="match status" value="1"/>
</dbReference>
<dbReference type="InterPro" id="IPR016169">
    <property type="entry name" value="FAD-bd_PCMH_sub2"/>
</dbReference>
<dbReference type="InterPro" id="IPR000644">
    <property type="entry name" value="CBS_dom"/>
</dbReference>
<dbReference type="InterPro" id="IPR005170">
    <property type="entry name" value="Transptr-assoc_dom"/>
</dbReference>
<dbReference type="FunFam" id="3.10.580.10:FF:000002">
    <property type="entry name" value="Magnesium/cobalt efflux protein CorC"/>
    <property type="match status" value="1"/>
</dbReference>
<keyword evidence="10" id="KW-1185">Reference proteome</keyword>
<evidence type="ECO:0000313" key="10">
    <source>
        <dbReference type="Proteomes" id="UP000243784"/>
    </source>
</evidence>
<dbReference type="EMBL" id="CP015208">
    <property type="protein sequence ID" value="AOY55959.1"/>
    <property type="molecule type" value="Genomic_DNA"/>
</dbReference>
<feature type="domain" description="CBS" evidence="8">
    <location>
        <begin position="148"/>
        <end position="208"/>
    </location>
</feature>
<feature type="transmembrane region" description="Helical" evidence="7">
    <location>
        <begin position="67"/>
        <end position="86"/>
    </location>
</feature>
<evidence type="ECO:0000313" key="9">
    <source>
        <dbReference type="EMBL" id="AOY55959.1"/>
    </source>
</evidence>
<dbReference type="GO" id="GO:0050660">
    <property type="term" value="F:flavin adenine dinucleotide binding"/>
    <property type="evidence" value="ECO:0007669"/>
    <property type="project" value="InterPro"/>
</dbReference>
<feature type="domain" description="CBS" evidence="8">
    <location>
        <begin position="216"/>
        <end position="273"/>
    </location>
</feature>
<dbReference type="SUPFAM" id="SSF54631">
    <property type="entry name" value="CBS-domain pair"/>
    <property type="match status" value="1"/>
</dbReference>
<dbReference type="Gene3D" id="3.10.580.10">
    <property type="entry name" value="CBS-domain"/>
    <property type="match status" value="1"/>
</dbReference>
<keyword evidence="5 6" id="KW-0129">CBS domain</keyword>
<evidence type="ECO:0000256" key="1">
    <source>
        <dbReference type="ARBA" id="ARBA00004651"/>
    </source>
</evidence>
<dbReference type="SMART" id="SM01091">
    <property type="entry name" value="CorC_HlyC"/>
    <property type="match status" value="1"/>
</dbReference>
<dbReference type="InterPro" id="IPR036318">
    <property type="entry name" value="FAD-bd_PCMH-like_sf"/>
</dbReference>
<dbReference type="Proteomes" id="UP000243784">
    <property type="component" value="Chromosome"/>
</dbReference>
<proteinExistence type="inferred from homology"/>
<organism evidence="9 10">
    <name type="scientific">Candidatus Rhodoluna planktonica</name>
    <dbReference type="NCBI Taxonomy" id="535712"/>
    <lineage>
        <taxon>Bacteria</taxon>
        <taxon>Bacillati</taxon>
        <taxon>Actinomycetota</taxon>
        <taxon>Actinomycetes</taxon>
        <taxon>Micrococcales</taxon>
        <taxon>Microbacteriaceae</taxon>
        <taxon>Luna cluster</taxon>
        <taxon>Luna-1 subcluster</taxon>
        <taxon>Rhodoluna</taxon>
    </lineage>
</organism>
<dbReference type="RefSeq" id="WP_070954468.1">
    <property type="nucleotide sequence ID" value="NZ_CP015208.1"/>
</dbReference>
<comment type="subcellular location">
    <subcellularLocation>
        <location evidence="1">Cell membrane</location>
        <topology evidence="1">Multi-pass membrane protein</topology>
    </subcellularLocation>
</comment>
<dbReference type="STRING" id="535712.A4Z71_02970"/>
<dbReference type="Pfam" id="PF03471">
    <property type="entry name" value="CorC_HlyC"/>
    <property type="match status" value="1"/>
</dbReference>
<name>A0A1D9DYT1_9MICO</name>
<dbReference type="Gene3D" id="3.30.465.10">
    <property type="match status" value="1"/>
</dbReference>
<reference evidence="9 10" key="1">
    <citation type="journal article" date="2016" name="Biochim. Biophys. Acta">
        <title>Photochemical characterization of actinorhodopsin and its functional existence in the natural host.</title>
        <authorList>
            <person name="Nakamura S."/>
            <person name="Kikukawa T."/>
            <person name="Tamogami J."/>
            <person name="Kamiya M."/>
            <person name="Aizawa T."/>
            <person name="Hahn M.W."/>
            <person name="Ihara K."/>
            <person name="Kamo N."/>
            <person name="Demura M."/>
        </authorList>
    </citation>
    <scope>NUCLEOTIDE SEQUENCE [LARGE SCALE GENOMIC DNA]</scope>
    <source>
        <strain evidence="9 10">MWH-Dar1</strain>
    </source>
</reference>
<feature type="transmembrane region" description="Helical" evidence="7">
    <location>
        <begin position="40"/>
        <end position="61"/>
    </location>
</feature>
<dbReference type="GO" id="GO:0005886">
    <property type="term" value="C:plasma membrane"/>
    <property type="evidence" value="ECO:0007669"/>
    <property type="project" value="UniProtKB-SubCell"/>
</dbReference>
<accession>A0A1D9DYT1</accession>
<feature type="transmembrane region" description="Helical" evidence="7">
    <location>
        <begin position="6"/>
        <end position="28"/>
    </location>
</feature>
<keyword evidence="4" id="KW-0677">Repeat</keyword>
<protein>
    <recommendedName>
        <fullName evidence="8">CBS domain-containing protein</fullName>
    </recommendedName>
</protein>
<evidence type="ECO:0000256" key="3">
    <source>
        <dbReference type="ARBA" id="ARBA00022475"/>
    </source>
</evidence>
<evidence type="ECO:0000256" key="6">
    <source>
        <dbReference type="PROSITE-ProRule" id="PRU00703"/>
    </source>
</evidence>
<evidence type="ECO:0000256" key="4">
    <source>
        <dbReference type="ARBA" id="ARBA00022737"/>
    </source>
</evidence>